<keyword evidence="2" id="KW-0812">Transmembrane</keyword>
<evidence type="ECO:0000256" key="3">
    <source>
        <dbReference type="SAM" id="SignalP"/>
    </source>
</evidence>
<keyword evidence="2" id="KW-1133">Transmembrane helix</keyword>
<keyword evidence="3" id="KW-0732">Signal</keyword>
<feature type="compositionally biased region" description="Pro residues" evidence="1">
    <location>
        <begin position="346"/>
        <end position="365"/>
    </location>
</feature>
<comment type="caution">
    <text evidence="4">The sequence shown here is derived from an EMBL/GenBank/DDBJ whole genome shotgun (WGS) entry which is preliminary data.</text>
</comment>
<feature type="signal peptide" evidence="3">
    <location>
        <begin position="1"/>
        <end position="24"/>
    </location>
</feature>
<dbReference type="EMBL" id="MU865335">
    <property type="protein sequence ID" value="KAK4227169.1"/>
    <property type="molecule type" value="Genomic_DNA"/>
</dbReference>
<sequence>MARQRSRSLGTFLVLFVMSSISAALDDGASRVFAGVSSQLRPYITSRIPRDQATSMPTSTPSNPLQKVMSTASAPSWPLATALDPSNLDRRDRLGVIISTISSLQNALASARASASSLSDELSSAISVSEELVSSLNELRSSTESLSLSASSALLVARASASSALSSAEASAAMALSAAQESAASSISEAMALATSIVGTNLSNPTNQSQKGVSHDKTSVSPAVVGGAVAASVVGSSLLSFIAVWLYLRKRKAKQRELEEENEVNAALDRAIVSYIVKEHPSPQGSAGYGTSGNNQMREHPPGDEKPEDLEPIPLSPLSPQSPPLSGNSGQALISDAFPELETERPPIPTPSPRSGPPPRPPRPAPLSLLPQDDAPPSPRTRLPAKAHKSSKSLGSAASSTNASFYDHSTASSSTGVSRAFSRQTASSHFMDEAEKVYGDILTSPLEINSPPPQTRTRTRPRRNTEPSERSAPMDMVQEQERREDVGWPLTKQPWV</sequence>
<feature type="region of interest" description="Disordered" evidence="1">
    <location>
        <begin position="280"/>
        <end position="428"/>
    </location>
</feature>
<evidence type="ECO:0000313" key="5">
    <source>
        <dbReference type="Proteomes" id="UP001301958"/>
    </source>
</evidence>
<keyword evidence="5" id="KW-1185">Reference proteome</keyword>
<feature type="compositionally biased region" description="Polar residues" evidence="1">
    <location>
        <begin position="401"/>
        <end position="428"/>
    </location>
</feature>
<feature type="transmembrane region" description="Helical" evidence="2">
    <location>
        <begin position="223"/>
        <end position="248"/>
    </location>
</feature>
<reference evidence="4" key="2">
    <citation type="submission" date="2023-05" db="EMBL/GenBank/DDBJ databases">
        <authorList>
            <consortium name="Lawrence Berkeley National Laboratory"/>
            <person name="Steindorff A."/>
            <person name="Hensen N."/>
            <person name="Bonometti L."/>
            <person name="Westerberg I."/>
            <person name="Brannstrom I.O."/>
            <person name="Guillou S."/>
            <person name="Cros-Aarteil S."/>
            <person name="Calhoun S."/>
            <person name="Haridas S."/>
            <person name="Kuo A."/>
            <person name="Mondo S."/>
            <person name="Pangilinan J."/>
            <person name="Riley R."/>
            <person name="Labutti K."/>
            <person name="Andreopoulos B."/>
            <person name="Lipzen A."/>
            <person name="Chen C."/>
            <person name="Yanf M."/>
            <person name="Daum C."/>
            <person name="Ng V."/>
            <person name="Clum A."/>
            <person name="Ohm R."/>
            <person name="Martin F."/>
            <person name="Silar P."/>
            <person name="Natvig D."/>
            <person name="Lalanne C."/>
            <person name="Gautier V."/>
            <person name="Ament-Velasquez S.L."/>
            <person name="Kruys A."/>
            <person name="Hutchinson M.I."/>
            <person name="Powell A.J."/>
            <person name="Barry K."/>
            <person name="Miller A.N."/>
            <person name="Grigoriev I.V."/>
            <person name="Debuchy R."/>
            <person name="Gladieux P."/>
            <person name="Thoren M.H."/>
            <person name="Johannesson H."/>
        </authorList>
    </citation>
    <scope>NUCLEOTIDE SEQUENCE</scope>
    <source>
        <strain evidence="4">CBS 990.96</strain>
    </source>
</reference>
<reference evidence="4" key="1">
    <citation type="journal article" date="2023" name="Mol. Phylogenet. Evol.">
        <title>Genome-scale phylogeny and comparative genomics of the fungal order Sordariales.</title>
        <authorList>
            <person name="Hensen N."/>
            <person name="Bonometti L."/>
            <person name="Westerberg I."/>
            <person name="Brannstrom I.O."/>
            <person name="Guillou S."/>
            <person name="Cros-Aarteil S."/>
            <person name="Calhoun S."/>
            <person name="Haridas S."/>
            <person name="Kuo A."/>
            <person name="Mondo S."/>
            <person name="Pangilinan J."/>
            <person name="Riley R."/>
            <person name="LaButti K."/>
            <person name="Andreopoulos B."/>
            <person name="Lipzen A."/>
            <person name="Chen C."/>
            <person name="Yan M."/>
            <person name="Daum C."/>
            <person name="Ng V."/>
            <person name="Clum A."/>
            <person name="Steindorff A."/>
            <person name="Ohm R.A."/>
            <person name="Martin F."/>
            <person name="Silar P."/>
            <person name="Natvig D.O."/>
            <person name="Lalanne C."/>
            <person name="Gautier V."/>
            <person name="Ament-Velasquez S.L."/>
            <person name="Kruys A."/>
            <person name="Hutchinson M.I."/>
            <person name="Powell A.J."/>
            <person name="Barry K."/>
            <person name="Miller A.N."/>
            <person name="Grigoriev I.V."/>
            <person name="Debuchy R."/>
            <person name="Gladieux P."/>
            <person name="Hiltunen Thoren M."/>
            <person name="Johannesson H."/>
        </authorList>
    </citation>
    <scope>NUCLEOTIDE SEQUENCE</scope>
    <source>
        <strain evidence="4">CBS 990.96</strain>
    </source>
</reference>
<accession>A0AAN7BPI9</accession>
<proteinExistence type="predicted"/>
<evidence type="ECO:0008006" key="6">
    <source>
        <dbReference type="Google" id="ProtNLM"/>
    </source>
</evidence>
<dbReference type="Proteomes" id="UP001301958">
    <property type="component" value="Unassembled WGS sequence"/>
</dbReference>
<keyword evidence="2" id="KW-0472">Membrane</keyword>
<dbReference type="AlphaFoldDB" id="A0AAN7BPI9"/>
<feature type="region of interest" description="Disordered" evidence="1">
    <location>
        <begin position="48"/>
        <end position="68"/>
    </location>
</feature>
<name>A0AAN7BPI9_9PEZI</name>
<organism evidence="4 5">
    <name type="scientific">Podospora fimiseda</name>
    <dbReference type="NCBI Taxonomy" id="252190"/>
    <lineage>
        <taxon>Eukaryota</taxon>
        <taxon>Fungi</taxon>
        <taxon>Dikarya</taxon>
        <taxon>Ascomycota</taxon>
        <taxon>Pezizomycotina</taxon>
        <taxon>Sordariomycetes</taxon>
        <taxon>Sordariomycetidae</taxon>
        <taxon>Sordariales</taxon>
        <taxon>Podosporaceae</taxon>
        <taxon>Podospora</taxon>
    </lineage>
</organism>
<evidence type="ECO:0000313" key="4">
    <source>
        <dbReference type="EMBL" id="KAK4227169.1"/>
    </source>
</evidence>
<feature type="chain" id="PRO_5042904404" description="Transmembrane protein" evidence="3">
    <location>
        <begin position="25"/>
        <end position="496"/>
    </location>
</feature>
<feature type="compositionally biased region" description="Polar residues" evidence="1">
    <location>
        <begin position="52"/>
        <end position="68"/>
    </location>
</feature>
<protein>
    <recommendedName>
        <fullName evidence="6">Transmembrane protein</fullName>
    </recommendedName>
</protein>
<feature type="region of interest" description="Disordered" evidence="1">
    <location>
        <begin position="441"/>
        <end position="496"/>
    </location>
</feature>
<evidence type="ECO:0000256" key="1">
    <source>
        <dbReference type="SAM" id="MobiDB-lite"/>
    </source>
</evidence>
<feature type="compositionally biased region" description="Pro residues" evidence="1">
    <location>
        <begin position="314"/>
        <end position="323"/>
    </location>
</feature>
<gene>
    <name evidence="4" type="ORF">QBC38DRAFT_200155</name>
</gene>
<evidence type="ECO:0000256" key="2">
    <source>
        <dbReference type="SAM" id="Phobius"/>
    </source>
</evidence>